<evidence type="ECO:0000256" key="2">
    <source>
        <dbReference type="SAM" id="Phobius"/>
    </source>
</evidence>
<name>A0A8J4ACE0_9ACTN</name>
<keyword evidence="2" id="KW-0472">Membrane</keyword>
<reference evidence="4" key="1">
    <citation type="journal article" date="2021" name="Int. J. Syst. Evol. Microbiol.">
        <title>Actinocatenispora comari sp. nov., an endophytic actinomycete isolated from aerial parts of Comarum salesowianum.</title>
        <authorList>
            <person name="Oyunbileg N."/>
            <person name="Iizaka Y."/>
            <person name="Hamada M."/>
            <person name="Davaapurev B.O."/>
            <person name="Fukumoto A."/>
            <person name="Tsetseg B."/>
            <person name="Kato F."/>
            <person name="Tamura T."/>
            <person name="Batkhuu J."/>
            <person name="Anzai Y."/>
        </authorList>
    </citation>
    <scope>NUCLEOTIDE SEQUENCE [LARGE SCALE GENOMIC DNA]</scope>
    <source>
        <strain evidence="4">NUM-2625</strain>
    </source>
</reference>
<dbReference type="RefSeq" id="WP_207126138.1">
    <property type="nucleotide sequence ID" value="NZ_BOPO01000064.1"/>
</dbReference>
<proteinExistence type="predicted"/>
<evidence type="ECO:0000313" key="4">
    <source>
        <dbReference type="Proteomes" id="UP000614996"/>
    </source>
</evidence>
<evidence type="ECO:0000313" key="3">
    <source>
        <dbReference type="EMBL" id="GIL28423.1"/>
    </source>
</evidence>
<dbReference type="EMBL" id="BOPO01000064">
    <property type="protein sequence ID" value="GIL28423.1"/>
    <property type="molecule type" value="Genomic_DNA"/>
</dbReference>
<organism evidence="3 4">
    <name type="scientific">Actinocatenispora comari</name>
    <dbReference type="NCBI Taxonomy" id="2807577"/>
    <lineage>
        <taxon>Bacteria</taxon>
        <taxon>Bacillati</taxon>
        <taxon>Actinomycetota</taxon>
        <taxon>Actinomycetes</taxon>
        <taxon>Micromonosporales</taxon>
        <taxon>Micromonosporaceae</taxon>
        <taxon>Actinocatenispora</taxon>
    </lineage>
</organism>
<feature type="transmembrane region" description="Helical" evidence="2">
    <location>
        <begin position="65"/>
        <end position="84"/>
    </location>
</feature>
<comment type="caution">
    <text evidence="3">The sequence shown here is derived from an EMBL/GenBank/DDBJ whole genome shotgun (WGS) entry which is preliminary data.</text>
</comment>
<keyword evidence="2" id="KW-1133">Transmembrane helix</keyword>
<keyword evidence="2" id="KW-0812">Transmembrane</keyword>
<feature type="region of interest" description="Disordered" evidence="1">
    <location>
        <begin position="474"/>
        <end position="521"/>
    </location>
</feature>
<accession>A0A8J4ACE0</accession>
<dbReference type="Proteomes" id="UP000614996">
    <property type="component" value="Unassembled WGS sequence"/>
</dbReference>
<dbReference type="AlphaFoldDB" id="A0A8J4ACE0"/>
<feature type="compositionally biased region" description="Pro residues" evidence="1">
    <location>
        <begin position="487"/>
        <end position="515"/>
    </location>
</feature>
<protein>
    <submittedName>
        <fullName evidence="3">Uncharacterized protein</fullName>
    </submittedName>
</protein>
<evidence type="ECO:0000256" key="1">
    <source>
        <dbReference type="SAM" id="MobiDB-lite"/>
    </source>
</evidence>
<feature type="transmembrane region" description="Helical" evidence="2">
    <location>
        <begin position="90"/>
        <end position="109"/>
    </location>
</feature>
<gene>
    <name evidence="3" type="ORF">NUM_36770</name>
</gene>
<feature type="region of interest" description="Disordered" evidence="1">
    <location>
        <begin position="538"/>
        <end position="561"/>
    </location>
</feature>
<keyword evidence="4" id="KW-1185">Reference proteome</keyword>
<sequence length="561" mass="58594">MNRTERRSTALLAPGERWGWEYRLEPAPAPERAAPATPPVPEPDWLPAAAQRYAAAGRHTLRYRWPTLAAAALAVATLVLAAVLGSGALALTGTGCAVLALAGVAVLVLPRRLAARHADAAHQRWLRGCARCIEPIPAPAPEVPAGRWRPLRPAGADHVDVYGGTDRGWAALLSTVAGSVIGSGGSVTILDLTGSSAARDLIRAAGAAGHRLDLLTLPDHLPAVGLLADLAPAQVGTVLAEAVHAVDRDSDTGDRSGDAALVGQAVTALRGPITFRRVGAALRALNGAVADGDALTAAERANLAAALRQVGNQTAASRLRRLAAAAEQLALLEEHDPGVRPYRDPHAQLRVMQLAGDEEDLSTGLLAQILAGTLLHQVRRLVPTESGPARLLVVAGADGLRRAQLERLDTLARRRGIRLLLLYRRLRADSTAPTGTDATVLMRQHGAAQASQAARLLPAGIELLVADRTAGRRAATTGTVRRGGVEPEPPGRLPAPPPVPPLPPHPCRPDVPPAAPGAARYAPTPEFLRDLPDTAYLLLDPRDGGSPRLLEADPSVLDQAT</sequence>